<dbReference type="InterPro" id="IPR000535">
    <property type="entry name" value="MSP_dom"/>
</dbReference>
<sequence>MSEHSEYEENDCAYNAVSFEPSKRISFNAPFTIRQKCCIRLTNNAQHTIQWSVRTTAQRRLYIGKKCGLLLPFHSLAISIHLIPCICSPGKFDRLTFTTAIVDEQQNLAVPTSQRRQTILIHYNF</sequence>
<feature type="domain" description="MSP" evidence="2">
    <location>
        <begin position="16"/>
        <end position="125"/>
    </location>
</feature>
<proteinExistence type="predicted"/>
<keyword evidence="1" id="KW-0963">Cytoplasm</keyword>
<dbReference type="InterPro" id="IPR013783">
    <property type="entry name" value="Ig-like_fold"/>
</dbReference>
<comment type="function">
    <text evidence="1">Central component in molecular interactions underlying sperm crawling. Forms an extensive filament system that extends from sperm villipoda, along the leading edge of the pseudopod.</text>
</comment>
<dbReference type="Pfam" id="PF00635">
    <property type="entry name" value="Motile_Sperm"/>
    <property type="match status" value="1"/>
</dbReference>
<dbReference type="PROSITE" id="PS50202">
    <property type="entry name" value="MSP"/>
    <property type="match status" value="1"/>
</dbReference>
<evidence type="ECO:0000313" key="3">
    <source>
        <dbReference type="EMBL" id="KRZ07094.1"/>
    </source>
</evidence>
<dbReference type="STRING" id="268475.A0A0V1H9P8"/>
<organism evidence="3 4">
    <name type="scientific">Trichinella zimbabwensis</name>
    <dbReference type="NCBI Taxonomy" id="268475"/>
    <lineage>
        <taxon>Eukaryota</taxon>
        <taxon>Metazoa</taxon>
        <taxon>Ecdysozoa</taxon>
        <taxon>Nematoda</taxon>
        <taxon>Enoplea</taxon>
        <taxon>Dorylaimia</taxon>
        <taxon>Trichinellida</taxon>
        <taxon>Trichinellidae</taxon>
        <taxon>Trichinella</taxon>
    </lineage>
</organism>
<accession>A0A0V1H9P8</accession>
<dbReference type="InterPro" id="IPR008962">
    <property type="entry name" value="PapD-like_sf"/>
</dbReference>
<evidence type="ECO:0000256" key="1">
    <source>
        <dbReference type="RuleBase" id="RU003425"/>
    </source>
</evidence>
<dbReference type="Proteomes" id="UP000055024">
    <property type="component" value="Unassembled WGS sequence"/>
</dbReference>
<keyword evidence="1" id="KW-0206">Cytoskeleton</keyword>
<gene>
    <name evidence="3" type="ORF">T11_4505</name>
</gene>
<dbReference type="Gene3D" id="2.60.40.10">
    <property type="entry name" value="Immunoglobulins"/>
    <property type="match status" value="1"/>
</dbReference>
<dbReference type="AlphaFoldDB" id="A0A0V1H9P8"/>
<dbReference type="EMBL" id="JYDP01000107">
    <property type="protein sequence ID" value="KRZ07094.1"/>
    <property type="molecule type" value="Genomic_DNA"/>
</dbReference>
<keyword evidence="4" id="KW-1185">Reference proteome</keyword>
<name>A0A0V1H9P8_9BILA</name>
<reference evidence="3 4" key="1">
    <citation type="submission" date="2015-01" db="EMBL/GenBank/DDBJ databases">
        <title>Evolution of Trichinella species and genotypes.</title>
        <authorList>
            <person name="Korhonen P.K."/>
            <person name="Edoardo P."/>
            <person name="Giuseppe L.R."/>
            <person name="Gasser R.B."/>
        </authorList>
    </citation>
    <scope>NUCLEOTIDE SEQUENCE [LARGE SCALE GENOMIC DNA]</scope>
    <source>
        <strain evidence="3">ISS1029</strain>
    </source>
</reference>
<comment type="caution">
    <text evidence="3">The sequence shown here is derived from an EMBL/GenBank/DDBJ whole genome shotgun (WGS) entry which is preliminary data.</text>
</comment>
<evidence type="ECO:0000313" key="4">
    <source>
        <dbReference type="Proteomes" id="UP000055024"/>
    </source>
</evidence>
<dbReference type="SUPFAM" id="SSF49354">
    <property type="entry name" value="PapD-like"/>
    <property type="match status" value="1"/>
</dbReference>
<protein>
    <recommendedName>
        <fullName evidence="1">Major sperm protein</fullName>
    </recommendedName>
</protein>
<evidence type="ECO:0000259" key="2">
    <source>
        <dbReference type="PROSITE" id="PS50202"/>
    </source>
</evidence>